<protein>
    <submittedName>
        <fullName evidence="6">Protein asteroid homolog 1</fullName>
    </submittedName>
</protein>
<evidence type="ECO:0000259" key="3">
    <source>
        <dbReference type="Pfam" id="PF00752"/>
    </source>
</evidence>
<dbReference type="SUPFAM" id="SSF88723">
    <property type="entry name" value="PIN domain-like"/>
    <property type="match status" value="1"/>
</dbReference>
<accession>A0A6P8GST5</accession>
<evidence type="ECO:0000256" key="1">
    <source>
        <dbReference type="ARBA" id="ARBA00007398"/>
    </source>
</evidence>
<dbReference type="Pfam" id="PF12813">
    <property type="entry name" value="XPG_I_2"/>
    <property type="match status" value="1"/>
</dbReference>
<feature type="region of interest" description="Disordered" evidence="2">
    <location>
        <begin position="574"/>
        <end position="640"/>
    </location>
</feature>
<dbReference type="RefSeq" id="XP_031441678.1">
    <property type="nucleotide sequence ID" value="XM_031585818.2"/>
</dbReference>
<dbReference type="Gene3D" id="3.40.50.1010">
    <property type="entry name" value="5'-nuclease"/>
    <property type="match status" value="1"/>
</dbReference>
<proteinExistence type="inferred from homology"/>
<feature type="compositionally biased region" description="Low complexity" evidence="2">
    <location>
        <begin position="577"/>
        <end position="591"/>
    </location>
</feature>
<dbReference type="KEGG" id="char:105907739"/>
<dbReference type="Pfam" id="PF00752">
    <property type="entry name" value="XPG_N"/>
    <property type="match status" value="1"/>
</dbReference>
<dbReference type="PANTHER" id="PTHR15665:SF1">
    <property type="entry name" value="PROTEIN ASTEROID HOMOLOG 1"/>
    <property type="match status" value="1"/>
</dbReference>
<evidence type="ECO:0000313" key="5">
    <source>
        <dbReference type="Proteomes" id="UP000515152"/>
    </source>
</evidence>
<dbReference type="GeneID" id="105907739"/>
<name>A0A6P8GST5_CLUHA</name>
<gene>
    <name evidence="6" type="primary">aste1b</name>
</gene>
<evidence type="ECO:0000256" key="2">
    <source>
        <dbReference type="SAM" id="MobiDB-lite"/>
    </source>
</evidence>
<keyword evidence="5" id="KW-1185">Reference proteome</keyword>
<dbReference type="GO" id="GO:0004518">
    <property type="term" value="F:nuclease activity"/>
    <property type="evidence" value="ECO:0007669"/>
    <property type="project" value="InterPro"/>
</dbReference>
<dbReference type="CTD" id="100003699"/>
<dbReference type="PANTHER" id="PTHR15665">
    <property type="entry name" value="ASTEROID PROTEIN"/>
    <property type="match status" value="1"/>
</dbReference>
<dbReference type="OrthoDB" id="25987at2759"/>
<feature type="compositionally biased region" description="Basic residues" evidence="2">
    <location>
        <begin position="593"/>
        <end position="606"/>
    </location>
</feature>
<evidence type="ECO:0000313" key="6">
    <source>
        <dbReference type="RefSeq" id="XP_031441678.1"/>
    </source>
</evidence>
<dbReference type="InterPro" id="IPR039436">
    <property type="entry name" value="Asteroid_dom"/>
</dbReference>
<organism evidence="5 6">
    <name type="scientific">Clupea harengus</name>
    <name type="common">Atlantic herring</name>
    <dbReference type="NCBI Taxonomy" id="7950"/>
    <lineage>
        <taxon>Eukaryota</taxon>
        <taxon>Metazoa</taxon>
        <taxon>Chordata</taxon>
        <taxon>Craniata</taxon>
        <taxon>Vertebrata</taxon>
        <taxon>Euteleostomi</taxon>
        <taxon>Actinopterygii</taxon>
        <taxon>Neopterygii</taxon>
        <taxon>Teleostei</taxon>
        <taxon>Clupei</taxon>
        <taxon>Clupeiformes</taxon>
        <taxon>Clupeoidei</taxon>
        <taxon>Clupeidae</taxon>
        <taxon>Clupea</taxon>
    </lineage>
</organism>
<comment type="similarity">
    <text evidence="1">Belongs to the asteroid family.</text>
</comment>
<dbReference type="InterPro" id="IPR006085">
    <property type="entry name" value="XPG_DNA_repair_N"/>
</dbReference>
<dbReference type="InterPro" id="IPR026832">
    <property type="entry name" value="Asteroid"/>
</dbReference>
<dbReference type="AlphaFoldDB" id="A0A6P8GST5"/>
<evidence type="ECO:0000259" key="4">
    <source>
        <dbReference type="Pfam" id="PF12813"/>
    </source>
</evidence>
<dbReference type="Proteomes" id="UP000515152">
    <property type="component" value="Chromosome 19"/>
</dbReference>
<feature type="domain" description="XPG N-terminal" evidence="3">
    <location>
        <begin position="1"/>
        <end position="98"/>
    </location>
</feature>
<reference evidence="6" key="1">
    <citation type="submission" date="2025-08" db="UniProtKB">
        <authorList>
            <consortium name="RefSeq"/>
        </authorList>
    </citation>
    <scope>IDENTIFICATION</scope>
</reference>
<feature type="domain" description="Asteroid" evidence="4">
    <location>
        <begin position="135"/>
        <end position="209"/>
    </location>
</feature>
<dbReference type="InterPro" id="IPR029060">
    <property type="entry name" value="PIN-like_dom_sf"/>
</dbReference>
<sequence length="640" mass="70776">MGVHGLTTYMERDRRFLVNVRLQATRLVIDGSSLYYSLYFNCGADQQCGGEYEAFAEQVQQFFTVLSTCKIQPFVVLDGGMDHSDKKFSTLQQRAKRSIQDANSLSRGSHSSLLPLLTKAVFMQLLLDMAVPLFQCAAEADFEIASLASQWGCPVLTNDSDFYIFQLPGGYIPFRYFQWGSVVVGKQAPSHGYIPARCYTVDRLCSHFQGLTPQMLPLLAVIMGNDYTPPDIKQIFFSRVNLPVTGGRGNPQTEGLLLWLSQFSSPDEALEEVLELEEGGKRQKRNPTQSVFSAGMQEYTLPPRSSLAQFFSGGLSTLPGSIAVPEILAAQPQWLLQGIFTGRLPSLVHDVLVLRRVMLYAQVENCRLPSSHCTSLPIRQVIYGLLLLGNQQATAPVLPLPVRLQVLLRVLLLEERALAPLPPTLRLPMCVTSFWLQRSKPRPDPTILQAVLLGLTFGELSHRKTIPTDPTCSRPGVAAVLHRLYQLGHKRKERRGLNLEVAHSLSQWQSCMKAALCLNQLLWGPLPDPPCAWLFSGTLLHAVQAALREGVAIETLLAGDPIPGLLYSSLMEATQKSGDSGPSGLPGSSFSTARKRGRGPRKRGGRGRGQMQRGRGQRADESDLNNRFATLMSDEEEDEE</sequence>